<proteinExistence type="inferred from homology"/>
<keyword evidence="5" id="KW-0732">Signal</keyword>
<gene>
    <name evidence="8" type="primary">LOC105362440</name>
</gene>
<protein>
    <submittedName>
        <fullName evidence="8">Uncharacterized protein LOC105362440</fullName>
    </submittedName>
</protein>
<comment type="similarity">
    <text evidence="3">Belongs to the serpin family.</text>
</comment>
<evidence type="ECO:0000256" key="2">
    <source>
        <dbReference type="ARBA" id="ARBA00022900"/>
    </source>
</evidence>
<dbReference type="PROSITE" id="PS00284">
    <property type="entry name" value="SERPIN"/>
    <property type="match status" value="1"/>
</dbReference>
<dbReference type="Gene3D" id="2.30.39.10">
    <property type="entry name" value="Alpha-1-antitrypsin, domain 1"/>
    <property type="match status" value="2"/>
</dbReference>
<dbReference type="RefSeq" id="XP_011498183.1">
    <property type="nucleotide sequence ID" value="XM_011499881.1"/>
</dbReference>
<feature type="compositionally biased region" description="Polar residues" evidence="4">
    <location>
        <begin position="1509"/>
        <end position="1522"/>
    </location>
</feature>
<dbReference type="KEGG" id="csol:105362440"/>
<evidence type="ECO:0000313" key="8">
    <source>
        <dbReference type="RefSeq" id="XP_011498183.1"/>
    </source>
</evidence>
<dbReference type="SMART" id="SM00093">
    <property type="entry name" value="SERPIN"/>
    <property type="match status" value="1"/>
</dbReference>
<reference evidence="8" key="1">
    <citation type="submission" date="2025-08" db="UniProtKB">
        <authorList>
            <consortium name="RefSeq"/>
        </authorList>
    </citation>
    <scope>IDENTIFICATION</scope>
</reference>
<dbReference type="InterPro" id="IPR023796">
    <property type="entry name" value="Serpin_dom"/>
</dbReference>
<keyword evidence="2" id="KW-0722">Serine protease inhibitor</keyword>
<accession>A0AAJ6YHJ2</accession>
<dbReference type="PANTHER" id="PTHR11461:SF372">
    <property type="entry name" value="ACCESSORY GLAND PROTEIN ACP76A-RELATED"/>
    <property type="match status" value="1"/>
</dbReference>
<dbReference type="SUPFAM" id="SSF56574">
    <property type="entry name" value="Serpins"/>
    <property type="match status" value="1"/>
</dbReference>
<organism evidence="7 8">
    <name type="scientific">Ceratosolen solmsi marchali</name>
    <dbReference type="NCBI Taxonomy" id="326594"/>
    <lineage>
        <taxon>Eukaryota</taxon>
        <taxon>Metazoa</taxon>
        <taxon>Ecdysozoa</taxon>
        <taxon>Arthropoda</taxon>
        <taxon>Hexapoda</taxon>
        <taxon>Insecta</taxon>
        <taxon>Pterygota</taxon>
        <taxon>Neoptera</taxon>
        <taxon>Endopterygota</taxon>
        <taxon>Hymenoptera</taxon>
        <taxon>Apocrita</taxon>
        <taxon>Proctotrupomorpha</taxon>
        <taxon>Chalcidoidea</taxon>
        <taxon>Agaonidae</taxon>
        <taxon>Agaoninae</taxon>
        <taxon>Ceratosolen</taxon>
    </lineage>
</organism>
<dbReference type="GO" id="GO:0005615">
    <property type="term" value="C:extracellular space"/>
    <property type="evidence" value="ECO:0007669"/>
    <property type="project" value="InterPro"/>
</dbReference>
<dbReference type="Pfam" id="PF00079">
    <property type="entry name" value="Serpin"/>
    <property type="match status" value="1"/>
</dbReference>
<dbReference type="Gene3D" id="3.30.497.10">
    <property type="entry name" value="Antithrombin, subunit I, domain 2"/>
    <property type="match status" value="1"/>
</dbReference>
<name>A0AAJ6YHJ2_9HYME</name>
<keyword evidence="1" id="KW-0646">Protease inhibitor</keyword>
<evidence type="ECO:0000259" key="6">
    <source>
        <dbReference type="SMART" id="SM00093"/>
    </source>
</evidence>
<feature type="chain" id="PRO_5042507034" evidence="5">
    <location>
        <begin position="26"/>
        <end position="2409"/>
    </location>
</feature>
<dbReference type="GeneID" id="105362440"/>
<evidence type="ECO:0000256" key="1">
    <source>
        <dbReference type="ARBA" id="ARBA00022690"/>
    </source>
</evidence>
<feature type="signal peptide" evidence="5">
    <location>
        <begin position="1"/>
        <end position="25"/>
    </location>
</feature>
<feature type="region of interest" description="Disordered" evidence="4">
    <location>
        <begin position="2301"/>
        <end position="2345"/>
    </location>
</feature>
<sequence>MTSKRLILPLLMALIIWGNLNLVNASSKSASSSQSASEESMSSMIKKTATPVSSVTVDEAGARKNVIATGSRDTTRHRDPPGSPVKLFMPDEFQFYTLNGYGQLVMKQMSKQEIQGMIAASVGGVNIVDDGGISLIKPGQQQQTQLTNDTPKVSDVVQNVQKVLKSELNKPKPVNPLGSSIPGSVNSQWTNMLPYILSGGSLDQQDISQDASVILSTADADHSYMNVMPLQDDKPANNKYGPGTNYVQIQTTSNEEKIKLPSHKPIGNINEKPIYLLGNMALDSDILGAQEAYILPTEEKPNRPILTPLYQKLTTKPFVTKDTATKVHNSTNGKPTLYIPLSVSSSLQQNSQNHKNHSQFDNSLIPNAVTKTTTEKSFTTLSYGDAESTTIGAPAKKSTTHIYSNEPASTSVPTVQVPVNSVEKITSSTQRINEQTPIFEILPTISPNSVLNTIKDGLFATELNEEHVGSIKKPGVIYESSTSYHTPYDILSKPSTISLMSTSSYYPLQTSTKINHPNVDSSTHQSIHQPITKINTIKPKQSTRRPINEIVTKQSFVKTASTSIYNFLNDIETRISTTLTPTLSHQSTYEAAIESTDVPEITQPQILETTTKQNSVNIKLNTSQSIQNIQEPIRASVIQQSSEHDNDSNISLVSKNTFTENTTSDLLKLKLEQAEIAKNDNSKTSSYYNQIDTTTNIIVNERINHTTTYSGAETKNNMLTISIDTNFNHSEISNIISSSNEQMTKNKPFNKDEETVIDSDVKTMPQKSNINNNYHYYTIALENETTKLPEIIYTEADNIPVAVTETSLLDIYPISESNIGEFKHPNESLLPADADNLKELSDPIEFKESNRYNVTEGSLNTHKKDNITNNASVNKSEKIPTWIYNEMTTTRFIPIDETTTEYYEKKYDFNDVKKPIANTYDELYIHKQEETTTPFKENYTTDQSSIDSTVEYNTPLNKIENLSYTNDYSKESLNKDQTKNSANTLMENNTSQYKYSKKNLDNKSTTPTYISNYEIETLTNDKQTTANYITDNQNTDFNFNIYTQSYYDVTLPIREYNKFSQTVRPENENTLLKSVNNSNTKSSMQLSTILPIISMLENNSLEIESSTSSNEKLEIITEKSSIEKNNRPTKFTTKIAYDKKPIQLQEDELSTIKVIPVYDDDDTSIYNLPSNKLNQVTSTTTFNIKSSGNTENVFNITKLSALPSHNIMQHLKPINQINYTSDSFVPIISQKLNYTTKNTVTYNTGLPNLRETFYNYMKDHYDSKLPTTNDYNEVSHFTTFPADVDANVSNDTSDLPTLTTLNHTRIDVFKHPTFIPLDEEPQLNTNPTTDVPKYNNTESISEYLTTVAYNFENLANSKAEQNPDSITKGTISKEIYSTKYVDDDNFQTSTTKFLGAINKDSTETPIIYLDLKNSDSDEQSISHQSNANNVHSSLFTRIKINNPVIDVEKIVSEATDQTNTPSLVHYTLSNYYKEPNNIASGLIAGYPTYDQVQPTAEYFTDSTPYDVGRSTSSPTTNKDSVYVSSNKGLENISKIDENVSYQEKSTTLLLDNDKNYMDKTSSIPIYISEGEGGSTYNYYESYTSVPSESIPMSSKTKIPSQTQDKYDSSLEKISDLIMQLQDKTLESDRTEYEYSIGVTTTDIPLDRVETISDDSNFTPADHTFTTIVDKKDKTSLTKPDNSTHLIHQNLPFSRPYQNSSELTGQYLTTKKYSTLETSTLGNLKVKYSSSLTTVMTTAKQPVTAKPYIMSTYSAAKGSFEKIQSTIDKSAGRINLEEEKNKMQTTKLTEHPKFTIKNKIYYSSDKRPTNEGSQSYVKKTTKPVNKSTTLIKEQTTSKPVAITKESSAEKWTLIPQKNLVNQTVDVKQSSANSKEGSQKLNPQIVSLDHATGAIGLDQSNKALDKDVVEFVNMCNELSLKFWALANSELSSSRSITLSPFGMISTLAMIFLGARGLTSNQMNDIMKLDDVVTFNPHLVFQNITDTVTLARGQGIQNAAFVRALFADRLKVRKIMPFYKEQAQQFYEGAVVDINFSTAGDILRRRTNLLIRKQTGGRIKDFVKTHTVSLRSPLTSLSANVFQMSCDSPDASSDGRDGEMYFAVSQTVKQRKLVPIPAVVWKSGVSAGYEPGLDATAVALGDVHRPVSLIMVMPGQQGLTAAGDNLERLEQRLFGNPSDNALEKLLKVIVPRRVDVQIPKFSHRSIVNITSALKKLGFDQLFAKTADLKGINGAGHDLYLADMLQMNLFATCGDENKLGGRPLSETFPGTSTRHTRAWEMINNMKTGIDDLENSESVITEINDNIKHNEENDCDDSLTSDNSSRLNESPEALHSQSAQSGKRDTDKSNIFRQKQRKKLWWLTPIKRRRCRNRRQVEIEKPRMKMDKPFLYLIRHNLTGLILHIGRFNPKNQS</sequence>
<keyword evidence="7" id="KW-1185">Reference proteome</keyword>
<dbReference type="InterPro" id="IPR000215">
    <property type="entry name" value="Serpin_fam"/>
</dbReference>
<dbReference type="GO" id="GO:0004867">
    <property type="term" value="F:serine-type endopeptidase inhibitor activity"/>
    <property type="evidence" value="ECO:0007669"/>
    <property type="project" value="UniProtKB-KW"/>
</dbReference>
<dbReference type="Proteomes" id="UP000695007">
    <property type="component" value="Unplaced"/>
</dbReference>
<evidence type="ECO:0000313" key="7">
    <source>
        <dbReference type="Proteomes" id="UP000695007"/>
    </source>
</evidence>
<dbReference type="InterPro" id="IPR023795">
    <property type="entry name" value="Serpin_CS"/>
</dbReference>
<dbReference type="InterPro" id="IPR042178">
    <property type="entry name" value="Serpin_sf_1"/>
</dbReference>
<evidence type="ECO:0000256" key="4">
    <source>
        <dbReference type="SAM" id="MobiDB-lite"/>
    </source>
</evidence>
<evidence type="ECO:0000256" key="5">
    <source>
        <dbReference type="SAM" id="SignalP"/>
    </source>
</evidence>
<dbReference type="InterPro" id="IPR036186">
    <property type="entry name" value="Serpin_sf"/>
</dbReference>
<evidence type="ECO:0000256" key="3">
    <source>
        <dbReference type="RuleBase" id="RU000411"/>
    </source>
</evidence>
<dbReference type="InterPro" id="IPR042185">
    <property type="entry name" value="Serpin_sf_2"/>
</dbReference>
<feature type="region of interest" description="Disordered" evidence="4">
    <location>
        <begin position="1500"/>
        <end position="1522"/>
    </location>
</feature>
<feature type="domain" description="Serpin" evidence="6">
    <location>
        <begin position="1916"/>
        <end position="2406"/>
    </location>
</feature>
<dbReference type="PANTHER" id="PTHR11461">
    <property type="entry name" value="SERINE PROTEASE INHIBITOR, SERPIN"/>
    <property type="match status" value="1"/>
</dbReference>